<dbReference type="Pfam" id="PF02687">
    <property type="entry name" value="FtsX"/>
    <property type="match status" value="2"/>
</dbReference>
<name>A0ABZ0II80_9BACT</name>
<feature type="transmembrane region" description="Helical" evidence="6">
    <location>
        <begin position="764"/>
        <end position="787"/>
    </location>
</feature>
<keyword evidence="10" id="KW-1185">Reference proteome</keyword>
<evidence type="ECO:0000256" key="6">
    <source>
        <dbReference type="SAM" id="Phobius"/>
    </source>
</evidence>
<organism evidence="9 10">
    <name type="scientific">Imperialibacter roseus</name>
    <dbReference type="NCBI Taxonomy" id="1324217"/>
    <lineage>
        <taxon>Bacteria</taxon>
        <taxon>Pseudomonadati</taxon>
        <taxon>Bacteroidota</taxon>
        <taxon>Cytophagia</taxon>
        <taxon>Cytophagales</taxon>
        <taxon>Flammeovirgaceae</taxon>
        <taxon>Imperialibacter</taxon>
    </lineage>
</organism>
<feature type="transmembrane region" description="Helical" evidence="6">
    <location>
        <begin position="421"/>
        <end position="445"/>
    </location>
</feature>
<feature type="domain" description="ABC3 transporter permease C-terminal" evidence="7">
    <location>
        <begin position="681"/>
        <end position="794"/>
    </location>
</feature>
<dbReference type="InterPro" id="IPR050250">
    <property type="entry name" value="Macrolide_Exporter_MacB"/>
</dbReference>
<feature type="transmembrane region" description="Helical" evidence="6">
    <location>
        <begin position="284"/>
        <end position="304"/>
    </location>
</feature>
<evidence type="ECO:0000256" key="5">
    <source>
        <dbReference type="ARBA" id="ARBA00023136"/>
    </source>
</evidence>
<proteinExistence type="predicted"/>
<reference evidence="9 10" key="1">
    <citation type="journal article" date="2023" name="Microbiol. Resour. Announc.">
        <title>Complete Genome Sequence of Imperialibacter roseus strain P4T.</title>
        <authorList>
            <person name="Tizabi D.R."/>
            <person name="Bachvaroff T."/>
            <person name="Hill R.T."/>
        </authorList>
    </citation>
    <scope>NUCLEOTIDE SEQUENCE [LARGE SCALE GENOMIC DNA]</scope>
    <source>
        <strain evidence="9 10">P4T</strain>
    </source>
</reference>
<evidence type="ECO:0000259" key="8">
    <source>
        <dbReference type="Pfam" id="PF12704"/>
    </source>
</evidence>
<evidence type="ECO:0000256" key="1">
    <source>
        <dbReference type="ARBA" id="ARBA00004651"/>
    </source>
</evidence>
<dbReference type="RefSeq" id="WP_317487025.1">
    <property type="nucleotide sequence ID" value="NZ_CP136051.1"/>
</dbReference>
<dbReference type="PROSITE" id="PS51257">
    <property type="entry name" value="PROKAR_LIPOPROTEIN"/>
    <property type="match status" value="1"/>
</dbReference>
<feature type="domain" description="MacB-like periplasmic core" evidence="8">
    <location>
        <begin position="432"/>
        <end position="638"/>
    </location>
</feature>
<feature type="domain" description="ABC3 transporter permease C-terminal" evidence="7">
    <location>
        <begin position="288"/>
        <end position="401"/>
    </location>
</feature>
<dbReference type="EMBL" id="CP136051">
    <property type="protein sequence ID" value="WOK04209.1"/>
    <property type="molecule type" value="Genomic_DNA"/>
</dbReference>
<keyword evidence="5 6" id="KW-0472">Membrane</keyword>
<keyword evidence="4 6" id="KW-1133">Transmembrane helix</keyword>
<dbReference type="PANTHER" id="PTHR30572">
    <property type="entry name" value="MEMBRANE COMPONENT OF TRANSPORTER-RELATED"/>
    <property type="match status" value="1"/>
</dbReference>
<feature type="transmembrane region" description="Helical" evidence="6">
    <location>
        <begin position="377"/>
        <end position="400"/>
    </location>
</feature>
<gene>
    <name evidence="9" type="ORF">RT717_14105</name>
</gene>
<feature type="domain" description="MacB-like periplasmic core" evidence="8">
    <location>
        <begin position="20"/>
        <end position="237"/>
    </location>
</feature>
<comment type="subcellular location">
    <subcellularLocation>
        <location evidence="1">Cell membrane</location>
        <topology evidence="1">Multi-pass membrane protein</topology>
    </subcellularLocation>
</comment>
<keyword evidence="2" id="KW-1003">Cell membrane</keyword>
<feature type="transmembrane region" description="Helical" evidence="6">
    <location>
        <begin position="21"/>
        <end position="41"/>
    </location>
</feature>
<feature type="transmembrane region" description="Helical" evidence="6">
    <location>
        <begin position="678"/>
        <end position="702"/>
    </location>
</feature>
<protein>
    <submittedName>
        <fullName evidence="9">FtsX-like permease family protein</fullName>
    </submittedName>
</protein>
<evidence type="ECO:0000313" key="9">
    <source>
        <dbReference type="EMBL" id="WOK04209.1"/>
    </source>
</evidence>
<evidence type="ECO:0000259" key="7">
    <source>
        <dbReference type="Pfam" id="PF02687"/>
    </source>
</evidence>
<dbReference type="Proteomes" id="UP001302349">
    <property type="component" value="Chromosome"/>
</dbReference>
<evidence type="ECO:0000256" key="2">
    <source>
        <dbReference type="ARBA" id="ARBA00022475"/>
    </source>
</evidence>
<dbReference type="InterPro" id="IPR003838">
    <property type="entry name" value="ABC3_permease_C"/>
</dbReference>
<evidence type="ECO:0000256" key="3">
    <source>
        <dbReference type="ARBA" id="ARBA00022692"/>
    </source>
</evidence>
<dbReference type="PANTHER" id="PTHR30572:SF18">
    <property type="entry name" value="ABC-TYPE MACROLIDE FAMILY EXPORT SYSTEM PERMEASE COMPONENT 2"/>
    <property type="match status" value="1"/>
</dbReference>
<accession>A0ABZ0II80</accession>
<dbReference type="Pfam" id="PF12704">
    <property type="entry name" value="MacB_PCD"/>
    <property type="match status" value="2"/>
</dbReference>
<dbReference type="InterPro" id="IPR025857">
    <property type="entry name" value="MacB_PCD"/>
</dbReference>
<feature type="transmembrane region" description="Helical" evidence="6">
    <location>
        <begin position="329"/>
        <end position="351"/>
    </location>
</feature>
<sequence length="801" mass="89529">MFKSYLTIAFRSFWKNKFYSLLNIFGLASGVASCLLIFLFVSHELGYDQFFKDKDQIFRVVTSAVMGEEKGRIAVSGSILGPIAKREVPGVELFCRYADVGIFKPTIVKEGERVFMEKTFSYADSSFFKVFSFDLIEGDVETVLKDPSSVVITSSMARKYFPGGSPMGKTLKINNNTDKKVTGVVADPPANSHLQFNFICAFHSMEDGEQWFPMNYITYLKLAEGVDAGEVGTKINAIVERELGEQLEGSGMSVSFEMQPVTDIYMDSSLQADIGQRGNMSNTLAFALIGVFILLVACVNYINLTTARSEKRAREVGIRKVMGAVRTHIILQFYGETLIITFLAVLLAVGITEFTLPAFNELIGQKISISYFDNPGWIALLAAVVFAITLIAGSYPALYLSQFIPVKVLKGTFNPGKAGDMFRKALVIFQFSISIFLILGTLVIYQQLNFTNSKDLGYNSEQVIVVPFADRKMFNKFEAFSSELKQNSAIGDVSRGSAMMGNILATWSSYKDGMDPNKGIRTLGFTTDDQMVNTLGIELLAGEGFNATSMQLNDSTEEPLNNHVVVNEALVRMLGWRAEEAVGQTLHYGDETSGKIVGVMKDFHFNSLRSQIDPLFFFVSPWQDRYVYVKVNNINDPAGVDHVRDVWMNIFADAPFEYSLLDTELQRLYDSEQRQASVLVLFTLLSVVIGVLGLFGLTNYMIEKRTKEIGIRKTLGANVIGLVRLLSWDFLKLVLIANLIAWPFAWYFMNGWLENFAYHISMSWVYFAVTGVAVVVVAFLTVAWHSINTARMNPVKSLRYE</sequence>
<keyword evidence="3 6" id="KW-0812">Transmembrane</keyword>
<evidence type="ECO:0000256" key="4">
    <source>
        <dbReference type="ARBA" id="ARBA00022989"/>
    </source>
</evidence>
<feature type="transmembrane region" description="Helical" evidence="6">
    <location>
        <begin position="722"/>
        <end position="744"/>
    </location>
</feature>
<evidence type="ECO:0000313" key="10">
    <source>
        <dbReference type="Proteomes" id="UP001302349"/>
    </source>
</evidence>